<dbReference type="AlphaFoldDB" id="A0A1J1H3U0"/>
<sequence length="170" mass="20701">MKEHENLERLKKKLNPFFIIFRKDEENELKKYSKKNYFINIIKNCKTSSNHSTDIETNKSNILMINKINNNTMRLFNIFNKYNGKDTLEKRKDFINRNMIKNKEFKYSYNNFLAQTYIYSKYFQNVLNKNVLTNTTNNEKDIDELENEYIIVNKVYTIIQEDTSTFIYIY</sequence>
<gene>
    <name evidence="1" type="ORF">PGAL8A_00058600</name>
</gene>
<dbReference type="GeneID" id="39729111"/>
<keyword evidence="2" id="KW-1185">Reference proteome</keyword>
<protein>
    <submittedName>
        <fullName evidence="1">Uncharacterized protein</fullName>
    </submittedName>
</protein>
<dbReference type="Proteomes" id="UP000220797">
    <property type="component" value="Unassembled WGS sequence"/>
</dbReference>
<dbReference type="OrthoDB" id="373777at2759"/>
<evidence type="ECO:0000313" key="1">
    <source>
        <dbReference type="EMBL" id="CRG98151.1"/>
    </source>
</evidence>
<dbReference type="VEuPathDB" id="PlasmoDB:PGAL8A_00058600"/>
<evidence type="ECO:0000313" key="2">
    <source>
        <dbReference type="Proteomes" id="UP000220797"/>
    </source>
</evidence>
<name>A0A1J1H3U0_PLAGA</name>
<dbReference type="RefSeq" id="XP_028530948.1">
    <property type="nucleotide sequence ID" value="XM_028674613.1"/>
</dbReference>
<reference evidence="1" key="1">
    <citation type="submission" date="2015-04" db="EMBL/GenBank/DDBJ databases">
        <authorList>
            <consortium name="Pathogen Informatics"/>
        </authorList>
    </citation>
    <scope>NUCLEOTIDE SEQUENCE [LARGE SCALE GENOMIC DNA]</scope>
    <source>
        <strain evidence="1">8A</strain>
    </source>
</reference>
<proteinExistence type="predicted"/>
<dbReference type="EMBL" id="CVMV01000143">
    <property type="protein sequence ID" value="CRG98151.1"/>
    <property type="molecule type" value="Genomic_DNA"/>
</dbReference>
<comment type="caution">
    <text evidence="1">The sequence shown here is derived from an EMBL/GenBank/DDBJ whole genome shotgun (WGS) entry which is preliminary data.</text>
</comment>
<accession>A0A1J1H3U0</accession>
<organism evidence="1 2">
    <name type="scientific">Plasmodium gallinaceum</name>
    <dbReference type="NCBI Taxonomy" id="5849"/>
    <lineage>
        <taxon>Eukaryota</taxon>
        <taxon>Sar</taxon>
        <taxon>Alveolata</taxon>
        <taxon>Apicomplexa</taxon>
        <taxon>Aconoidasida</taxon>
        <taxon>Haemosporida</taxon>
        <taxon>Plasmodiidae</taxon>
        <taxon>Plasmodium</taxon>
        <taxon>Plasmodium (Haemamoeba)</taxon>
    </lineage>
</organism>